<gene>
    <name evidence="3" type="ORF">GBAR_LOCUS14352</name>
</gene>
<name>A0AA35WKF4_GEOBA</name>
<keyword evidence="2" id="KW-1133">Transmembrane helix</keyword>
<dbReference type="SUPFAM" id="SSF48452">
    <property type="entry name" value="TPR-like"/>
    <property type="match status" value="1"/>
</dbReference>
<dbReference type="EMBL" id="CASHTH010002091">
    <property type="protein sequence ID" value="CAI8024743.1"/>
    <property type="molecule type" value="Genomic_DNA"/>
</dbReference>
<dbReference type="PANTHER" id="PTHR31919:SF1">
    <property type="entry name" value="ZINC FINGERS AND HOMEOBOXES PROTEIN 1, ISOFORM 2"/>
    <property type="match status" value="1"/>
</dbReference>
<dbReference type="InterPro" id="IPR011990">
    <property type="entry name" value="TPR-like_helical_dom_sf"/>
</dbReference>
<evidence type="ECO:0000256" key="2">
    <source>
        <dbReference type="SAM" id="Phobius"/>
    </source>
</evidence>
<keyword evidence="4" id="KW-1185">Reference proteome</keyword>
<comment type="caution">
    <text evidence="3">The sequence shown here is derived from an EMBL/GenBank/DDBJ whole genome shotgun (WGS) entry which is preliminary data.</text>
</comment>
<feature type="transmembrane region" description="Helical" evidence="2">
    <location>
        <begin position="12"/>
        <end position="31"/>
    </location>
</feature>
<evidence type="ECO:0000313" key="4">
    <source>
        <dbReference type="Proteomes" id="UP001174909"/>
    </source>
</evidence>
<proteinExistence type="predicted"/>
<protein>
    <submittedName>
        <fullName evidence="3">Uncharacterized protein C8orf76 homolog</fullName>
    </submittedName>
</protein>
<accession>A0AA35WKF4</accession>
<dbReference type="Gene3D" id="1.25.40.10">
    <property type="entry name" value="Tetratricopeptide repeat domain"/>
    <property type="match status" value="1"/>
</dbReference>
<keyword evidence="2" id="KW-0812">Transmembrane</keyword>
<dbReference type="Proteomes" id="UP001174909">
    <property type="component" value="Unassembled WGS sequence"/>
</dbReference>
<reference evidence="3" key="1">
    <citation type="submission" date="2023-03" db="EMBL/GenBank/DDBJ databases">
        <authorList>
            <person name="Steffen K."/>
            <person name="Cardenas P."/>
        </authorList>
    </citation>
    <scope>NUCLEOTIDE SEQUENCE</scope>
</reference>
<keyword evidence="2" id="KW-0472">Membrane</keyword>
<dbReference type="InterPro" id="IPR041404">
    <property type="entry name" value="DUF5588"/>
</dbReference>
<evidence type="ECO:0000256" key="1">
    <source>
        <dbReference type="SAM" id="MobiDB-lite"/>
    </source>
</evidence>
<feature type="region of interest" description="Disordered" evidence="1">
    <location>
        <begin position="65"/>
        <end position="90"/>
    </location>
</feature>
<organism evidence="3 4">
    <name type="scientific">Geodia barretti</name>
    <name type="common">Barrett's horny sponge</name>
    <dbReference type="NCBI Taxonomy" id="519541"/>
    <lineage>
        <taxon>Eukaryota</taxon>
        <taxon>Metazoa</taxon>
        <taxon>Porifera</taxon>
        <taxon>Demospongiae</taxon>
        <taxon>Heteroscleromorpha</taxon>
        <taxon>Tetractinellida</taxon>
        <taxon>Astrophorina</taxon>
        <taxon>Geodiidae</taxon>
        <taxon>Geodia</taxon>
    </lineage>
</organism>
<dbReference type="Pfam" id="PF17826">
    <property type="entry name" value="DUF5588"/>
    <property type="match status" value="1"/>
</dbReference>
<dbReference type="AlphaFoldDB" id="A0AA35WKF4"/>
<feature type="compositionally biased region" description="Basic and acidic residues" evidence="1">
    <location>
        <begin position="74"/>
        <end position="90"/>
    </location>
</feature>
<dbReference type="PANTHER" id="PTHR31919">
    <property type="entry name" value="ZINC FINGERS AND HOMEOBOXES PROTEIN 1, ISOFORM 2"/>
    <property type="match status" value="1"/>
</dbReference>
<sequence>MPNSNPPTHRDITLYMMIHNYYGIYYTPSFVTRMRKRQKTAIVHACAKRSVMEFDDSLFLSLSGDEEVSDAGSGDERGERARREERKKTAEPVYVPKNCPHEWFSEVHLDGLKEEAHVILKYRADLCYRRQLLDTATSLYLRIIKVLPPSNRVVHREVKDSLTRCYLGRGEFRNALGRAEELVAPPHGNDASSWHLLALCYKGLGEDRFEGVVTVEPQS</sequence>
<evidence type="ECO:0000313" key="3">
    <source>
        <dbReference type="EMBL" id="CAI8024743.1"/>
    </source>
</evidence>